<proteinExistence type="predicted"/>
<reference evidence="1 2" key="1">
    <citation type="submission" date="2016-03" db="EMBL/GenBank/DDBJ databases">
        <title>EvidentialGene: Evidence-directed Construction of Genes on Genomes.</title>
        <authorList>
            <person name="Gilbert D.G."/>
            <person name="Choi J.-H."/>
            <person name="Mockaitis K."/>
            <person name="Colbourne J."/>
            <person name="Pfrender M."/>
        </authorList>
    </citation>
    <scope>NUCLEOTIDE SEQUENCE [LARGE SCALE GENOMIC DNA]</scope>
    <source>
        <strain evidence="1 2">Xinb3</strain>
        <tissue evidence="1">Complete organism</tissue>
    </source>
</reference>
<dbReference type="OrthoDB" id="6341131at2759"/>
<accession>A0A0P5PVW0</accession>
<evidence type="ECO:0000313" key="2">
    <source>
        <dbReference type="Proteomes" id="UP000076858"/>
    </source>
</evidence>
<organism evidence="1 2">
    <name type="scientific">Daphnia magna</name>
    <dbReference type="NCBI Taxonomy" id="35525"/>
    <lineage>
        <taxon>Eukaryota</taxon>
        <taxon>Metazoa</taxon>
        <taxon>Ecdysozoa</taxon>
        <taxon>Arthropoda</taxon>
        <taxon>Crustacea</taxon>
        <taxon>Branchiopoda</taxon>
        <taxon>Diplostraca</taxon>
        <taxon>Cladocera</taxon>
        <taxon>Anomopoda</taxon>
        <taxon>Daphniidae</taxon>
        <taxon>Daphnia</taxon>
    </lineage>
</organism>
<comment type="caution">
    <text evidence="1">The sequence shown here is derived from an EMBL/GenBank/DDBJ whole genome shotgun (WGS) entry which is preliminary data.</text>
</comment>
<dbReference type="EMBL" id="LRGB01000359">
    <property type="protein sequence ID" value="KZS19532.1"/>
    <property type="molecule type" value="Genomic_DNA"/>
</dbReference>
<keyword evidence="2" id="KW-1185">Reference proteome</keyword>
<dbReference type="AlphaFoldDB" id="A0A0P5PVW0"/>
<sequence>MNPKLIVCLFLAVTFVSTGSAVEFGYEVTCVETEFPDGSIKSRWSISGQKIQLPESWRNIGSAASTVPSSSGGFATQYVWYQLDQSPPARRAGGGRIC</sequence>
<protein>
    <submittedName>
        <fullName evidence="1">Uncharacterized protein</fullName>
    </submittedName>
</protein>
<gene>
    <name evidence="1" type="ORF">APZ42_013967</name>
</gene>
<evidence type="ECO:0000313" key="1">
    <source>
        <dbReference type="EMBL" id="KZS19532.1"/>
    </source>
</evidence>
<name>A0A0P5PVW0_9CRUS</name>
<dbReference type="Proteomes" id="UP000076858">
    <property type="component" value="Unassembled WGS sequence"/>
</dbReference>